<dbReference type="OMA" id="HYSCHES"/>
<protein>
    <recommendedName>
        <fullName evidence="5">Chitin-binding type-4 domain-containing protein</fullName>
    </recommendedName>
</protein>
<organism evidence="3 4">
    <name type="scientific">Globisporangium ultimum (strain ATCC 200006 / CBS 805.95 / DAOM BR144)</name>
    <name type="common">Pythium ultimum</name>
    <dbReference type="NCBI Taxonomy" id="431595"/>
    <lineage>
        <taxon>Eukaryota</taxon>
        <taxon>Sar</taxon>
        <taxon>Stramenopiles</taxon>
        <taxon>Oomycota</taxon>
        <taxon>Peronosporomycetes</taxon>
        <taxon>Pythiales</taxon>
        <taxon>Pythiaceae</taxon>
        <taxon>Globisporangium</taxon>
    </lineage>
</organism>
<feature type="chain" id="PRO_5003870898" description="Chitin-binding type-4 domain-containing protein" evidence="2">
    <location>
        <begin position="27"/>
        <end position="330"/>
    </location>
</feature>
<feature type="region of interest" description="Disordered" evidence="1">
    <location>
        <begin position="245"/>
        <end position="330"/>
    </location>
</feature>
<proteinExistence type="predicted"/>
<dbReference type="HOGENOM" id="CLU_057971_0_0_1"/>
<dbReference type="eggNOG" id="ENOG502SAJC">
    <property type="taxonomic scope" value="Eukaryota"/>
</dbReference>
<dbReference type="EnsemblProtists" id="PYU1_T002533">
    <property type="protein sequence ID" value="PYU1_T002533"/>
    <property type="gene ID" value="PYU1_G002530"/>
</dbReference>
<accession>K3WC42</accession>
<name>K3WC42_GLOUD</name>
<evidence type="ECO:0000313" key="3">
    <source>
        <dbReference type="EnsemblProtists" id="PYU1_T002533"/>
    </source>
</evidence>
<evidence type="ECO:0000256" key="2">
    <source>
        <dbReference type="SAM" id="SignalP"/>
    </source>
</evidence>
<reference evidence="4" key="2">
    <citation type="submission" date="2010-04" db="EMBL/GenBank/DDBJ databases">
        <authorList>
            <person name="Buell R."/>
            <person name="Hamilton J."/>
            <person name="Hostetler J."/>
        </authorList>
    </citation>
    <scope>NUCLEOTIDE SEQUENCE [LARGE SCALE GENOMIC DNA]</scope>
    <source>
        <strain evidence="4">DAOM:BR144</strain>
    </source>
</reference>
<dbReference type="Gene3D" id="2.70.50.70">
    <property type="match status" value="1"/>
</dbReference>
<dbReference type="VEuPathDB" id="FungiDB:PYU1_G002530"/>
<evidence type="ECO:0000313" key="4">
    <source>
        <dbReference type="Proteomes" id="UP000019132"/>
    </source>
</evidence>
<reference evidence="4" key="1">
    <citation type="journal article" date="2010" name="Genome Biol.">
        <title>Genome sequence of the necrotrophic plant pathogen Pythium ultimum reveals original pathogenicity mechanisms and effector repertoire.</title>
        <authorList>
            <person name="Levesque C.A."/>
            <person name="Brouwer H."/>
            <person name="Cano L."/>
            <person name="Hamilton J.P."/>
            <person name="Holt C."/>
            <person name="Huitema E."/>
            <person name="Raffaele S."/>
            <person name="Robideau G.P."/>
            <person name="Thines M."/>
            <person name="Win J."/>
            <person name="Zerillo M.M."/>
            <person name="Beakes G.W."/>
            <person name="Boore J.L."/>
            <person name="Busam D."/>
            <person name="Dumas B."/>
            <person name="Ferriera S."/>
            <person name="Fuerstenberg S.I."/>
            <person name="Gachon C.M."/>
            <person name="Gaulin E."/>
            <person name="Govers F."/>
            <person name="Grenville-Briggs L."/>
            <person name="Horner N."/>
            <person name="Hostetler J."/>
            <person name="Jiang R.H."/>
            <person name="Johnson J."/>
            <person name="Krajaejun T."/>
            <person name="Lin H."/>
            <person name="Meijer H.J."/>
            <person name="Moore B."/>
            <person name="Morris P."/>
            <person name="Phuntmart V."/>
            <person name="Puiu D."/>
            <person name="Shetty J."/>
            <person name="Stajich J.E."/>
            <person name="Tripathy S."/>
            <person name="Wawra S."/>
            <person name="van West P."/>
            <person name="Whitty B.R."/>
            <person name="Coutinho P.M."/>
            <person name="Henrissat B."/>
            <person name="Martin F."/>
            <person name="Thomas P.D."/>
            <person name="Tyler B.M."/>
            <person name="De Vries R.P."/>
            <person name="Kamoun S."/>
            <person name="Yandell M."/>
            <person name="Tisserat N."/>
            <person name="Buell C.R."/>
        </authorList>
    </citation>
    <scope>NUCLEOTIDE SEQUENCE</scope>
    <source>
        <strain evidence="4">DAOM:BR144</strain>
    </source>
</reference>
<keyword evidence="2" id="KW-0732">Signal</keyword>
<feature type="signal peptide" evidence="2">
    <location>
        <begin position="1"/>
        <end position="26"/>
    </location>
</feature>
<dbReference type="Proteomes" id="UP000019132">
    <property type="component" value="Unassembled WGS sequence"/>
</dbReference>
<reference evidence="3" key="3">
    <citation type="submission" date="2014-11" db="UniProtKB">
        <authorList>
            <consortium name="EnsemblProtists"/>
        </authorList>
    </citation>
    <scope>IDENTIFICATION</scope>
    <source>
        <strain evidence="3">DAOM BR144</strain>
    </source>
</reference>
<feature type="compositionally biased region" description="Polar residues" evidence="1">
    <location>
        <begin position="270"/>
        <end position="285"/>
    </location>
</feature>
<dbReference type="InParanoid" id="K3WC42"/>
<keyword evidence="4" id="KW-1185">Reference proteome</keyword>
<dbReference type="STRING" id="431595.K3WC42"/>
<sequence length="330" mass="35790">MKFLISILPLLFIALVALGSFTQVDAHSWLTKPVSRETGSRADIEGKIGCPSNTPGQTTSFKAGETIDVRYWRNNHLGGFIRWSIAKRGEESKEVFDKNAFYYTCRESGPTCLPKGTNTRYAGDSSGDNTISCGDKIVLPDWLQTGDYVLQWTWFGAGSSFGNIGWAEPQFRSCADIKLTTVGTKSAAPKCPSFVGGDRVSKLENKGTDQCFYFYTNDIVNSQYKGSSSDYEKYYQFSIPAPVQKCNRDVSPGDNSTTSGSDGVEDDATTAPTPVSTTKASTLSDKPSAKMPKPTTTRTPRKTRAPRPSKGAGKAGEAKAPPNCKIKSAK</sequence>
<evidence type="ECO:0000256" key="1">
    <source>
        <dbReference type="SAM" id="MobiDB-lite"/>
    </source>
</evidence>
<evidence type="ECO:0008006" key="5">
    <source>
        <dbReference type="Google" id="ProtNLM"/>
    </source>
</evidence>
<dbReference type="AlphaFoldDB" id="K3WC42"/>